<dbReference type="InterPro" id="IPR009073">
    <property type="entry name" value="HscB_oligo_C"/>
</dbReference>
<evidence type="ECO:0000313" key="5">
    <source>
        <dbReference type="Proteomes" id="UP000095280"/>
    </source>
</evidence>
<dbReference type="NCBIfam" id="TIGR00714">
    <property type="entry name" value="hscB"/>
    <property type="match status" value="1"/>
</dbReference>
<dbReference type="SUPFAM" id="SSF47144">
    <property type="entry name" value="HSC20 (HSCB), C-terminal oligomerisation domain"/>
    <property type="match status" value="1"/>
</dbReference>
<feature type="compositionally biased region" description="Low complexity" evidence="3">
    <location>
        <begin position="8"/>
        <end position="26"/>
    </location>
</feature>
<organism evidence="5 6">
    <name type="scientific">Macrostomum lignano</name>
    <dbReference type="NCBI Taxonomy" id="282301"/>
    <lineage>
        <taxon>Eukaryota</taxon>
        <taxon>Metazoa</taxon>
        <taxon>Spiralia</taxon>
        <taxon>Lophotrochozoa</taxon>
        <taxon>Platyhelminthes</taxon>
        <taxon>Rhabditophora</taxon>
        <taxon>Macrostomorpha</taxon>
        <taxon>Macrostomida</taxon>
        <taxon>Macrostomidae</taxon>
        <taxon>Macrostomum</taxon>
    </lineage>
</organism>
<dbReference type="PANTHER" id="PTHR14021">
    <property type="entry name" value="IRON-SULFUR CLUSTER CO-CHAPERONE PROTEIN HSCB"/>
    <property type="match status" value="1"/>
</dbReference>
<evidence type="ECO:0000259" key="4">
    <source>
        <dbReference type="PROSITE" id="PS50076"/>
    </source>
</evidence>
<dbReference type="GO" id="GO:0051087">
    <property type="term" value="F:protein-folding chaperone binding"/>
    <property type="evidence" value="ECO:0007669"/>
    <property type="project" value="InterPro"/>
</dbReference>
<proteinExistence type="inferred from homology"/>
<evidence type="ECO:0000256" key="3">
    <source>
        <dbReference type="SAM" id="MobiDB-lite"/>
    </source>
</evidence>
<dbReference type="InterPro" id="IPR004640">
    <property type="entry name" value="HscB"/>
</dbReference>
<evidence type="ECO:0000313" key="6">
    <source>
        <dbReference type="WBParaSite" id="maker-uti_cns_0003374-snap-gene-0.9-mRNA-1"/>
    </source>
</evidence>
<accession>A0A1I8GW86</accession>
<dbReference type="GO" id="GO:0005739">
    <property type="term" value="C:mitochondrion"/>
    <property type="evidence" value="ECO:0007669"/>
    <property type="project" value="TreeGrafter"/>
</dbReference>
<dbReference type="Pfam" id="PF07743">
    <property type="entry name" value="HSCB_C"/>
    <property type="match status" value="1"/>
</dbReference>
<dbReference type="Gene3D" id="1.20.1280.20">
    <property type="entry name" value="HscB, C-terminal domain"/>
    <property type="match status" value="1"/>
</dbReference>
<name>A0A1I8GW86_9PLAT</name>
<dbReference type="GO" id="GO:0004222">
    <property type="term" value="F:metalloendopeptidase activity"/>
    <property type="evidence" value="ECO:0007669"/>
    <property type="project" value="InterPro"/>
</dbReference>
<evidence type="ECO:0000256" key="2">
    <source>
        <dbReference type="ARBA" id="ARBA00023186"/>
    </source>
</evidence>
<dbReference type="InterPro" id="IPR019165">
    <property type="entry name" value="Peptidase_M76_ATP23"/>
</dbReference>
<dbReference type="WBParaSite" id="maker-uti_cns_0003374-snap-gene-0.9-mRNA-1">
    <property type="protein sequence ID" value="maker-uti_cns_0003374-snap-gene-0.9-mRNA-1"/>
    <property type="gene ID" value="maker-uti_cns_0003374-snap-gene-0.9"/>
</dbReference>
<keyword evidence="5" id="KW-1185">Reference proteome</keyword>
<dbReference type="PROSITE" id="PS50076">
    <property type="entry name" value="DNAJ_2"/>
    <property type="match status" value="1"/>
</dbReference>
<dbReference type="SUPFAM" id="SSF46565">
    <property type="entry name" value="Chaperone J-domain"/>
    <property type="match status" value="1"/>
</dbReference>
<keyword evidence="2" id="KW-0143">Chaperone</keyword>
<evidence type="ECO:0000256" key="1">
    <source>
        <dbReference type="ARBA" id="ARBA00010476"/>
    </source>
</evidence>
<comment type="similarity">
    <text evidence="1">Belongs to the HscB family.</text>
</comment>
<feature type="domain" description="J" evidence="4">
    <location>
        <begin position="391"/>
        <end position="466"/>
    </location>
</feature>
<reference evidence="6" key="1">
    <citation type="submission" date="2016-11" db="UniProtKB">
        <authorList>
            <consortium name="WormBaseParasite"/>
        </authorList>
    </citation>
    <scope>IDENTIFICATION</scope>
</reference>
<dbReference type="InterPro" id="IPR036869">
    <property type="entry name" value="J_dom_sf"/>
</dbReference>
<dbReference type="AlphaFoldDB" id="A0A1I8GW86"/>
<dbReference type="InterPro" id="IPR001623">
    <property type="entry name" value="DnaJ_domain"/>
</dbReference>
<dbReference type="Gene3D" id="1.10.287.110">
    <property type="entry name" value="DnaJ domain"/>
    <property type="match status" value="1"/>
</dbReference>
<dbReference type="Pfam" id="PF09768">
    <property type="entry name" value="Peptidase_M76"/>
    <property type="match status" value="1"/>
</dbReference>
<dbReference type="PANTHER" id="PTHR14021:SF15">
    <property type="entry name" value="IRON-SULFUR CLUSTER CO-CHAPERONE PROTEIN HSCB"/>
    <property type="match status" value="1"/>
</dbReference>
<sequence length="564" mass="61273">MPSERQPSSASTAADESSASKSAPSSEDYGYSVFPKRDPGADYKAPARFIGFRAWRHNRCLKNVLDCSMTDPFIRYLIVAIRSRGCSFTLSRNVSCERCRFSFSGGYDPMRKQVAVCENEFWAKPGICSVLRHELIHAFDDCRAVMFKGADEEAKEPNESLDRLACTEIRAASLNHCMLGAAKMEGYTGMFNYAGQHQHCVKSKALMSVLAARQISRPEGEAAIERVFDRCYADLEPFGRIPASLKSFRSDCDRFIIDGARYGYSIQEARQRTGNAAPGSASGSPMTPGRAASAALGRLASAAKNPSPIKLSAAFILPSAASAVSVLSNTRPPPLMLPPITIGASSIRRSFCTAGGGKCWKCSQPAGGDAGGLFCAACGAIQAPDEASSCDHYRLLFGPQAEPKYRVDLTKLATAMRQLQWQLHPDKFASASDEERSLAQQQSARVNSAYRCLADPVLRAVYLLSLRGVAMPTEETGSGRSADGGDLSLPQEFLSEMLELNEALMEADHSSIGSIADRVEADTASLTEELAKAFDDANDLSLAKELTYRLKYFTNIRAKVRERT</sequence>
<dbReference type="GO" id="GO:0044571">
    <property type="term" value="P:[2Fe-2S] cluster assembly"/>
    <property type="evidence" value="ECO:0007669"/>
    <property type="project" value="InterPro"/>
</dbReference>
<protein>
    <submittedName>
        <fullName evidence="6">Mitochondrial inner membrane protease ATP23 homolog</fullName>
    </submittedName>
</protein>
<dbReference type="GO" id="GO:0001671">
    <property type="term" value="F:ATPase activator activity"/>
    <property type="evidence" value="ECO:0007669"/>
    <property type="project" value="InterPro"/>
</dbReference>
<dbReference type="InterPro" id="IPR036386">
    <property type="entry name" value="HscB_C_sf"/>
</dbReference>
<dbReference type="GO" id="GO:0051259">
    <property type="term" value="P:protein complex oligomerization"/>
    <property type="evidence" value="ECO:0007669"/>
    <property type="project" value="InterPro"/>
</dbReference>
<feature type="region of interest" description="Disordered" evidence="3">
    <location>
        <begin position="1"/>
        <end position="31"/>
    </location>
</feature>
<dbReference type="Proteomes" id="UP000095280">
    <property type="component" value="Unplaced"/>
</dbReference>